<dbReference type="SUPFAM" id="SSF53098">
    <property type="entry name" value="Ribonuclease H-like"/>
    <property type="match status" value="1"/>
</dbReference>
<feature type="domain" description="DNA-directed DNA polymerase family B exonuclease" evidence="1">
    <location>
        <begin position="26"/>
        <end position="83"/>
    </location>
</feature>
<feature type="non-terminal residue" evidence="2">
    <location>
        <position position="156"/>
    </location>
</feature>
<gene>
    <name evidence="2" type="ORF">FWILDA_LOCUS3873</name>
</gene>
<dbReference type="Pfam" id="PF03104">
    <property type="entry name" value="DNA_pol_B_exo1"/>
    <property type="match status" value="1"/>
</dbReference>
<dbReference type="OrthoDB" id="2424995at2759"/>
<dbReference type="InterPro" id="IPR012337">
    <property type="entry name" value="RNaseH-like_sf"/>
</dbReference>
<dbReference type="Proteomes" id="UP001153678">
    <property type="component" value="Unassembled WGS sequence"/>
</dbReference>
<proteinExistence type="predicted"/>
<dbReference type="AlphaFoldDB" id="A0A9W4WKL8"/>
<name>A0A9W4WKL8_9GLOM</name>
<organism evidence="2 3">
    <name type="scientific">Funneliformis geosporum</name>
    <dbReference type="NCBI Taxonomy" id="1117311"/>
    <lineage>
        <taxon>Eukaryota</taxon>
        <taxon>Fungi</taxon>
        <taxon>Fungi incertae sedis</taxon>
        <taxon>Mucoromycota</taxon>
        <taxon>Glomeromycotina</taxon>
        <taxon>Glomeromycetes</taxon>
        <taxon>Glomerales</taxon>
        <taxon>Glomeraceae</taxon>
        <taxon>Funneliformis</taxon>
    </lineage>
</organism>
<dbReference type="InterPro" id="IPR036397">
    <property type="entry name" value="RNaseH_sf"/>
</dbReference>
<accession>A0A9W4WKL8</accession>
<evidence type="ECO:0000313" key="2">
    <source>
        <dbReference type="EMBL" id="CAI2169024.1"/>
    </source>
</evidence>
<dbReference type="InterPro" id="IPR006133">
    <property type="entry name" value="DNA-dir_DNA_pol_B_exonuc"/>
</dbReference>
<protein>
    <submittedName>
        <fullName evidence="2">6214_t:CDS:1</fullName>
    </submittedName>
</protein>
<evidence type="ECO:0000313" key="3">
    <source>
        <dbReference type="Proteomes" id="UP001153678"/>
    </source>
</evidence>
<dbReference type="EMBL" id="CAMKVN010000543">
    <property type="protein sequence ID" value="CAI2169024.1"/>
    <property type="molecule type" value="Genomic_DNA"/>
</dbReference>
<evidence type="ECO:0000259" key="1">
    <source>
        <dbReference type="Pfam" id="PF03104"/>
    </source>
</evidence>
<sequence>MTVHWKDDPNPLKQFCLVDVETASDPNWITVICENQTNLLKTFALCKKLLSPDIQIGFNDSQYDWPFIVEKAKKLGVLELMFNHMSIKPMSLEKITKWQYQCNMIKKFYPKAEKSSLTYYLRECNLDNKVDLPIHHMNKYYERALKETNATMAEQM</sequence>
<keyword evidence="3" id="KW-1185">Reference proteome</keyword>
<dbReference type="Gene3D" id="3.30.420.10">
    <property type="entry name" value="Ribonuclease H-like superfamily/Ribonuclease H"/>
    <property type="match status" value="1"/>
</dbReference>
<reference evidence="2" key="1">
    <citation type="submission" date="2022-08" db="EMBL/GenBank/DDBJ databases">
        <authorList>
            <person name="Kallberg Y."/>
            <person name="Tangrot J."/>
            <person name="Rosling A."/>
        </authorList>
    </citation>
    <scope>NUCLEOTIDE SEQUENCE</scope>
    <source>
        <strain evidence="2">Wild A</strain>
    </source>
</reference>
<dbReference type="GO" id="GO:0003676">
    <property type="term" value="F:nucleic acid binding"/>
    <property type="evidence" value="ECO:0007669"/>
    <property type="project" value="InterPro"/>
</dbReference>
<comment type="caution">
    <text evidence="2">The sequence shown here is derived from an EMBL/GenBank/DDBJ whole genome shotgun (WGS) entry which is preliminary data.</text>
</comment>